<name>A0A7I8IK58_SPIIN</name>
<dbReference type="PROSITE" id="PS51375">
    <property type="entry name" value="PPR"/>
    <property type="match status" value="4"/>
</dbReference>
<evidence type="ECO:0000313" key="6">
    <source>
        <dbReference type="Proteomes" id="UP001189122"/>
    </source>
</evidence>
<evidence type="ECO:0000256" key="3">
    <source>
        <dbReference type="SAM" id="MobiDB-lite"/>
    </source>
</evidence>
<feature type="repeat" description="PPR" evidence="2">
    <location>
        <begin position="431"/>
        <end position="466"/>
    </location>
</feature>
<dbReference type="Proteomes" id="UP001189122">
    <property type="component" value="Unassembled WGS sequence"/>
</dbReference>
<accession>A0A7I8IK58</accession>
<dbReference type="GO" id="GO:0008270">
    <property type="term" value="F:zinc ion binding"/>
    <property type="evidence" value="ECO:0007669"/>
    <property type="project" value="InterPro"/>
</dbReference>
<dbReference type="Pfam" id="PF13041">
    <property type="entry name" value="PPR_2"/>
    <property type="match status" value="2"/>
</dbReference>
<keyword evidence="1" id="KW-0677">Repeat</keyword>
<evidence type="ECO:0000313" key="5">
    <source>
        <dbReference type="EMBL" id="CAA2618560.1"/>
    </source>
</evidence>
<evidence type="ECO:0000256" key="1">
    <source>
        <dbReference type="ARBA" id="ARBA00022737"/>
    </source>
</evidence>
<dbReference type="Pfam" id="PF12854">
    <property type="entry name" value="PPR_1"/>
    <property type="match status" value="1"/>
</dbReference>
<feature type="domain" description="DYW" evidence="4">
    <location>
        <begin position="641"/>
        <end position="681"/>
    </location>
</feature>
<dbReference type="GO" id="GO:0003723">
    <property type="term" value="F:RNA binding"/>
    <property type="evidence" value="ECO:0007669"/>
    <property type="project" value="InterPro"/>
</dbReference>
<dbReference type="PANTHER" id="PTHR47926">
    <property type="entry name" value="PENTATRICOPEPTIDE REPEAT-CONTAINING PROTEIN"/>
    <property type="match status" value="1"/>
</dbReference>
<feature type="repeat" description="PPR" evidence="2">
    <location>
        <begin position="396"/>
        <end position="430"/>
    </location>
</feature>
<feature type="repeat" description="PPR" evidence="2">
    <location>
        <begin position="467"/>
        <end position="501"/>
    </location>
</feature>
<protein>
    <recommendedName>
        <fullName evidence="4">DYW domain-containing protein</fullName>
    </recommendedName>
</protein>
<feature type="repeat" description="PPR" evidence="2">
    <location>
        <begin position="292"/>
        <end position="327"/>
    </location>
</feature>
<dbReference type="Pfam" id="PF14432">
    <property type="entry name" value="DYW_deaminase"/>
    <property type="match status" value="1"/>
</dbReference>
<dbReference type="Pfam" id="PF01535">
    <property type="entry name" value="PPR"/>
    <property type="match status" value="2"/>
</dbReference>
<organism evidence="5">
    <name type="scientific">Spirodela intermedia</name>
    <name type="common">Intermediate duckweed</name>
    <dbReference type="NCBI Taxonomy" id="51605"/>
    <lineage>
        <taxon>Eukaryota</taxon>
        <taxon>Viridiplantae</taxon>
        <taxon>Streptophyta</taxon>
        <taxon>Embryophyta</taxon>
        <taxon>Tracheophyta</taxon>
        <taxon>Spermatophyta</taxon>
        <taxon>Magnoliopsida</taxon>
        <taxon>Liliopsida</taxon>
        <taxon>Araceae</taxon>
        <taxon>Lemnoideae</taxon>
        <taxon>Spirodela</taxon>
    </lineage>
</organism>
<dbReference type="Gene3D" id="1.25.40.10">
    <property type="entry name" value="Tetratricopeptide repeat domain"/>
    <property type="match status" value="4"/>
</dbReference>
<dbReference type="AlphaFoldDB" id="A0A7I8IK58"/>
<evidence type="ECO:0000259" key="4">
    <source>
        <dbReference type="Pfam" id="PF14432"/>
    </source>
</evidence>
<dbReference type="InterPro" id="IPR002885">
    <property type="entry name" value="PPR_rpt"/>
</dbReference>
<feature type="region of interest" description="Disordered" evidence="3">
    <location>
        <begin position="613"/>
        <end position="641"/>
    </location>
</feature>
<sequence length="681" mass="73700">MAARTAASRLEEESAAAVVRWNRLIAGGARPGSRPNHHTFPSLLIAAAALRHPLLPLLLHAHLLRLGLLHRHRHSAAALLHLYGKSSLPELAARLFHEIPRRCLDPFHWTALVTSFSGNGLLPQAFQAFSRMRTSGDGDGDAGAAPIAALMFHALAVKQGLDGNVRMANTFVHMYARCGGGAAAGDCFRSIPPAMRDVVSWNTNSSALAVFEEMLAAGEPPNRVTVVSVLKAAAQLGCRETSRRLRRYVLSRRPPAAAEDDVVVMTALVDMQARCGDVEMARETFDGIAGKNVVSWSAMIAGYEQASLPEEALSLFKLMMAEGGVSPNDVTFLSVISAAAAVGATRLAAAIHKLVASTGAGEDAGVFSALVDMYAKCGELPLARRLFAERDLSKMSYTSWTAMIGAEGIHGGGRAALSLFQQMQKQGFRPNDVTFVNLISACSHAGLVEEGISCFEAMERDHGVSPNQKHYSCAVDLLGRAGRLQEAFELVEKMPMEADPPVWGSLLGACRIHGNTRLAKLVEGRILGSPNPWSSAGHLVLLANLYNRGGRREDAIRVRVGLKKSHLRKVPGRSFVAVGNAVYGFTAEDRSHEESELIYEELRTLDIRVRARKPPPNQAASEGWWRTAANSTATAPSGGAEPMRITKNLRVCEDCHDWTKSVDSRRFHHFKNGLCSCGDYW</sequence>
<dbReference type="GO" id="GO:0009451">
    <property type="term" value="P:RNA modification"/>
    <property type="evidence" value="ECO:0007669"/>
    <property type="project" value="InterPro"/>
</dbReference>
<dbReference type="EMBL" id="CACRZD030000004">
    <property type="protein sequence ID" value="CAA6658280.1"/>
    <property type="molecule type" value="Genomic_DNA"/>
</dbReference>
<dbReference type="EMBL" id="LR743591">
    <property type="protein sequence ID" value="CAA2618560.1"/>
    <property type="molecule type" value="Genomic_DNA"/>
</dbReference>
<reference evidence="5 6" key="1">
    <citation type="submission" date="2019-12" db="EMBL/GenBank/DDBJ databases">
        <authorList>
            <person name="Scholz U."/>
            <person name="Mascher M."/>
            <person name="Fiebig A."/>
        </authorList>
    </citation>
    <scope>NUCLEOTIDE SEQUENCE</scope>
</reference>
<dbReference type="FunFam" id="1.25.40.10:FF:000090">
    <property type="entry name" value="Pentatricopeptide repeat-containing protein, chloroplastic"/>
    <property type="match status" value="1"/>
</dbReference>
<dbReference type="PANTHER" id="PTHR47926:SF452">
    <property type="entry name" value="PENTATRICOPEPTIDE REPEAT-CONTAINING PROTEIN"/>
    <property type="match status" value="1"/>
</dbReference>
<dbReference type="InterPro" id="IPR011990">
    <property type="entry name" value="TPR-like_helical_dom_sf"/>
</dbReference>
<evidence type="ECO:0000256" key="2">
    <source>
        <dbReference type="PROSITE-ProRule" id="PRU00708"/>
    </source>
</evidence>
<dbReference type="FunFam" id="1.25.40.10:FF:000285">
    <property type="entry name" value="Pentatricopeptide repeat-containing protein, chloroplastic"/>
    <property type="match status" value="1"/>
</dbReference>
<gene>
    <name evidence="5" type="ORF">SI7747_04004727</name>
</gene>
<dbReference type="InterPro" id="IPR046960">
    <property type="entry name" value="PPR_At4g14850-like_plant"/>
</dbReference>
<dbReference type="NCBIfam" id="TIGR00756">
    <property type="entry name" value="PPR"/>
    <property type="match status" value="2"/>
</dbReference>
<proteinExistence type="predicted"/>
<dbReference type="InterPro" id="IPR032867">
    <property type="entry name" value="DYW_dom"/>
</dbReference>
<keyword evidence="6" id="KW-1185">Reference proteome</keyword>